<evidence type="ECO:0000256" key="1">
    <source>
        <dbReference type="ARBA" id="ARBA00022603"/>
    </source>
</evidence>
<protein>
    <submittedName>
        <fullName evidence="5">Site-specific DNA-methyltransferase (Cytosine-N4-specific)</fullName>
    </submittedName>
</protein>
<dbReference type="SUPFAM" id="SSF53335">
    <property type="entry name" value="S-adenosyl-L-methionine-dependent methyltransferases"/>
    <property type="match status" value="1"/>
</dbReference>
<keyword evidence="6" id="KW-1185">Reference proteome</keyword>
<evidence type="ECO:0000313" key="5">
    <source>
        <dbReference type="EMBL" id="SEU04002.1"/>
    </source>
</evidence>
<evidence type="ECO:0000313" key="6">
    <source>
        <dbReference type="Proteomes" id="UP000198970"/>
    </source>
</evidence>
<dbReference type="InterPro" id="IPR029063">
    <property type="entry name" value="SAM-dependent_MTases_sf"/>
</dbReference>
<keyword evidence="2" id="KW-0808">Transferase</keyword>
<dbReference type="RefSeq" id="WP_100043423.1">
    <property type="nucleotide sequence ID" value="NZ_LT630003.1"/>
</dbReference>
<evidence type="ECO:0000259" key="4">
    <source>
        <dbReference type="Pfam" id="PF01555"/>
    </source>
</evidence>
<keyword evidence="1" id="KW-0489">Methyltransferase</keyword>
<name>A0ABY1CHS3_9FIRM</name>
<gene>
    <name evidence="5" type="ORF">SAMN02745906_4262</name>
</gene>
<keyword evidence="3" id="KW-0680">Restriction system</keyword>
<organism evidence="5 6">
    <name type="scientific">Lacrimispora sphenoides JCM 1415</name>
    <dbReference type="NCBI Taxonomy" id="1297793"/>
    <lineage>
        <taxon>Bacteria</taxon>
        <taxon>Bacillati</taxon>
        <taxon>Bacillota</taxon>
        <taxon>Clostridia</taxon>
        <taxon>Lachnospirales</taxon>
        <taxon>Lachnospiraceae</taxon>
        <taxon>Lacrimispora</taxon>
    </lineage>
</organism>
<dbReference type="InterPro" id="IPR053943">
    <property type="entry name" value="RlmKL-like_Mtase_CS"/>
</dbReference>
<evidence type="ECO:0000256" key="3">
    <source>
        <dbReference type="ARBA" id="ARBA00022747"/>
    </source>
</evidence>
<dbReference type="InterPro" id="IPR002941">
    <property type="entry name" value="DNA_methylase_N4/N6"/>
</dbReference>
<dbReference type="Proteomes" id="UP000198970">
    <property type="component" value="Chromosome I"/>
</dbReference>
<dbReference type="PROSITE" id="PS01261">
    <property type="entry name" value="UPF0020"/>
    <property type="match status" value="1"/>
</dbReference>
<evidence type="ECO:0000256" key="2">
    <source>
        <dbReference type="ARBA" id="ARBA00022679"/>
    </source>
</evidence>
<dbReference type="EMBL" id="LT630003">
    <property type="protein sequence ID" value="SEU04002.1"/>
    <property type="molecule type" value="Genomic_DNA"/>
</dbReference>
<dbReference type="Gene3D" id="3.40.50.150">
    <property type="entry name" value="Vaccinia Virus protein VP39"/>
    <property type="match status" value="2"/>
</dbReference>
<reference evidence="5 6" key="1">
    <citation type="submission" date="2016-10" db="EMBL/GenBank/DDBJ databases">
        <authorList>
            <person name="Varghese N."/>
            <person name="Submissions S."/>
        </authorList>
    </citation>
    <scope>NUCLEOTIDE SEQUENCE [LARGE SCALE GENOMIC DNA]</scope>
    <source>
        <strain evidence="5 6">ATCC 19403</strain>
    </source>
</reference>
<accession>A0ABY1CHS3</accession>
<proteinExistence type="predicted"/>
<feature type="domain" description="DNA methylase N-4/N-6" evidence="4">
    <location>
        <begin position="13"/>
        <end position="91"/>
    </location>
</feature>
<sequence length="437" mass="51149">MQIIIDKIKEKTELDKDYWDFKDKKDIDSYALSQIMKYPAVMVSDMQRELIDIIASTTEVNTMLDPFCGSGTTLIESLKYDIQPYGIDINPLAYLLVMVKSTKYSIKTLTRVVADIEKKLDDDFDFEVHNFDGIDKWFREDIKIGLSRIRSLILAVESIRLRRFLWVILSDTVRDSCNSRLSTYKLYIRKPTQIKNLPGNVEKQFIRKAYAAINEFQRFYSDNKSQKKVKVLYGNVLDILKDKRRFKNDCFDLICTSPPYGDNSTTITYGQFSILQLRWIDVLDIDQNIDRSITDTQGAIDRISMGGTLYTLDQIDTSRLFEKTLSALSFHEFLIKEKRVDKARKVSSFLVDYDKYFEQSVRVLRSGGYQVITLGNRTVNDKVLPFDQITLELADYYGMEYVWSFKRNIRNKRRPKTVNKDNTQTINQEIIIILRKE</sequence>
<dbReference type="Pfam" id="PF01555">
    <property type="entry name" value="N6_N4_Mtase"/>
    <property type="match status" value="1"/>
</dbReference>